<dbReference type="Gene3D" id="3.10.450.50">
    <property type="match status" value="1"/>
</dbReference>
<dbReference type="KEGG" id="ocn:CUC15_04745"/>
<evidence type="ECO:0000313" key="4">
    <source>
        <dbReference type="Proteomes" id="UP000253908"/>
    </source>
</evidence>
<comment type="similarity">
    <text evidence="1">Belongs to the bacterial ring-hydroxylating dioxygenase beta subunit family.</text>
</comment>
<keyword evidence="4" id="KW-1185">Reference proteome</keyword>
<gene>
    <name evidence="3" type="ORF">CUC15_04745</name>
</gene>
<dbReference type="NCBIfam" id="NF007479">
    <property type="entry name" value="PRK10069.1"/>
    <property type="match status" value="1"/>
</dbReference>
<dbReference type="InterPro" id="IPR032710">
    <property type="entry name" value="NTF2-like_dom_sf"/>
</dbReference>
<reference evidence="4" key="1">
    <citation type="submission" date="2017-11" db="EMBL/GenBank/DDBJ databases">
        <authorList>
            <person name="Zhu W."/>
        </authorList>
    </citation>
    <scope>NUCLEOTIDE SEQUENCE [LARGE SCALE GENOMIC DNA]</scope>
    <source>
        <strain evidence="4">160</strain>
    </source>
</reference>
<dbReference type="Proteomes" id="UP000253908">
    <property type="component" value="Chromosome"/>
</dbReference>
<dbReference type="InterPro" id="IPR000391">
    <property type="entry name" value="Rng_hydr_dOase-bsu"/>
</dbReference>
<name>A0A345PE54_9BACI</name>
<dbReference type="OrthoDB" id="7446267at2"/>
<dbReference type="RefSeq" id="WP_114915577.1">
    <property type="nucleotide sequence ID" value="NZ_CP024848.1"/>
</dbReference>
<dbReference type="CDD" id="cd00667">
    <property type="entry name" value="ring_hydroxylating_dioxygenases_beta"/>
    <property type="match status" value="1"/>
</dbReference>
<dbReference type="PANTHER" id="PTHR41534">
    <property type="entry name" value="BLR3401 PROTEIN"/>
    <property type="match status" value="1"/>
</dbReference>
<sequence length="173" mass="20274">MIEQKLKKVSSDVREEIEDFLYEEASKIDDGRFEEWLDMMTDSCTYRMPVRLTRERSDLPDVSVDMYHFYDDRSTLQLRVDRLQTEYAWAEDPPSRTRHLVTNVRAFSVSNDEVKVNSNFLVYWNRGDSPDADLISGKRNDILRRVDGAWKLSERTIIVDQSSLGTGHLSIFL</sequence>
<evidence type="ECO:0000256" key="1">
    <source>
        <dbReference type="ARBA" id="ARBA00009570"/>
    </source>
</evidence>
<organism evidence="3 4">
    <name type="scientific">Oceanobacillus zhaokaii</name>
    <dbReference type="NCBI Taxonomy" id="2052660"/>
    <lineage>
        <taxon>Bacteria</taxon>
        <taxon>Bacillati</taxon>
        <taxon>Bacillota</taxon>
        <taxon>Bacilli</taxon>
        <taxon>Bacillales</taxon>
        <taxon>Bacillaceae</taxon>
        <taxon>Oceanobacillus</taxon>
    </lineage>
</organism>
<accession>A0A345PE54</accession>
<dbReference type="PANTHER" id="PTHR41534:SF2">
    <property type="entry name" value="3-PHENYLPROPIONATE_CINNAMIC ACID DIOXYGENASE SUBUNIT BETA"/>
    <property type="match status" value="1"/>
</dbReference>
<keyword evidence="3" id="KW-0223">Dioxygenase</keyword>
<evidence type="ECO:0000313" key="3">
    <source>
        <dbReference type="EMBL" id="AXI08284.1"/>
    </source>
</evidence>
<dbReference type="Pfam" id="PF00866">
    <property type="entry name" value="Ring_hydroxyl_B"/>
    <property type="match status" value="1"/>
</dbReference>
<dbReference type="GO" id="GO:0019380">
    <property type="term" value="P:3-phenylpropionate catabolic process"/>
    <property type="evidence" value="ECO:0007669"/>
    <property type="project" value="TreeGrafter"/>
</dbReference>
<dbReference type="AlphaFoldDB" id="A0A345PE54"/>
<keyword evidence="2" id="KW-0560">Oxidoreductase</keyword>
<evidence type="ECO:0000256" key="2">
    <source>
        <dbReference type="ARBA" id="ARBA00023002"/>
    </source>
</evidence>
<protein>
    <submittedName>
        <fullName evidence="3">Aromatic-ring-hydroxylating dioxygenase subunit beta</fullName>
    </submittedName>
</protein>
<dbReference type="SUPFAM" id="SSF54427">
    <property type="entry name" value="NTF2-like"/>
    <property type="match status" value="1"/>
</dbReference>
<proteinExistence type="inferred from homology"/>
<dbReference type="GO" id="GO:0051213">
    <property type="term" value="F:dioxygenase activity"/>
    <property type="evidence" value="ECO:0007669"/>
    <property type="project" value="UniProtKB-KW"/>
</dbReference>
<dbReference type="EMBL" id="CP024848">
    <property type="protein sequence ID" value="AXI08284.1"/>
    <property type="molecule type" value="Genomic_DNA"/>
</dbReference>